<gene>
    <name evidence="1" type="ORF">EBB_03600</name>
</gene>
<keyword evidence="2" id="KW-1185">Reference proteome</keyword>
<comment type="caution">
    <text evidence="1">The sequence shown here is derived from an EMBL/GenBank/DDBJ whole genome shotgun (WGS) entry which is preliminary data.</text>
</comment>
<evidence type="ECO:0000313" key="1">
    <source>
        <dbReference type="EMBL" id="MBD9359646.1"/>
    </source>
</evidence>
<name>A0ABR9D9Z4_9GAMM</name>
<dbReference type="RefSeq" id="WP_192392507.1">
    <property type="nucleotide sequence ID" value="NZ_CAJHIU010000001.1"/>
</dbReference>
<accession>A0ABR9D9Z4</accession>
<evidence type="ECO:0000313" key="2">
    <source>
        <dbReference type="Proteomes" id="UP000641152"/>
    </source>
</evidence>
<organism evidence="1 2">
    <name type="scientific">Methylomonas fluvii</name>
    <dbReference type="NCBI Taxonomy" id="1854564"/>
    <lineage>
        <taxon>Bacteria</taxon>
        <taxon>Pseudomonadati</taxon>
        <taxon>Pseudomonadota</taxon>
        <taxon>Gammaproteobacteria</taxon>
        <taxon>Methylococcales</taxon>
        <taxon>Methylococcaceae</taxon>
        <taxon>Methylomonas</taxon>
    </lineage>
</organism>
<proteinExistence type="predicted"/>
<sequence>MQIGYPADLSARQPRYFLLFGQKKVSKEKATPMPLISCAPEGEKTIPELKVAWSANQVAWM</sequence>
<dbReference type="Proteomes" id="UP000641152">
    <property type="component" value="Unassembled WGS sequence"/>
</dbReference>
<dbReference type="EMBL" id="JACXST010000001">
    <property type="protein sequence ID" value="MBD9359646.1"/>
    <property type="molecule type" value="Genomic_DNA"/>
</dbReference>
<reference evidence="1 2" key="1">
    <citation type="submission" date="2020-09" db="EMBL/GenBank/DDBJ databases">
        <title>Methylomonas albis sp. nov. and Methylomonas fluvii sp. nov.: Two cold-adapted methanotrophs from the River Elbe and an amended description of Methylovulum psychrotolerans strain Eb1.</title>
        <authorList>
            <person name="Bussmann I.K."/>
            <person name="Klings K.-W."/>
            <person name="Warnstedt J."/>
            <person name="Hoppert M."/>
            <person name="Saborowski A."/>
            <person name="Horn F."/>
            <person name="Liebner S."/>
        </authorList>
    </citation>
    <scope>NUCLEOTIDE SEQUENCE [LARGE SCALE GENOMIC DNA]</scope>
    <source>
        <strain evidence="1 2">EbB</strain>
    </source>
</reference>
<protein>
    <submittedName>
        <fullName evidence="1">Uncharacterized protein</fullName>
    </submittedName>
</protein>